<dbReference type="GO" id="GO:0071972">
    <property type="term" value="F:peptidoglycan L,D-transpeptidase activity"/>
    <property type="evidence" value="ECO:0007669"/>
    <property type="project" value="TreeGrafter"/>
</dbReference>
<dbReference type="GO" id="GO:0016740">
    <property type="term" value="F:transferase activity"/>
    <property type="evidence" value="ECO:0007669"/>
    <property type="project" value="UniProtKB-KW"/>
</dbReference>
<dbReference type="Gene3D" id="2.40.440.10">
    <property type="entry name" value="L,D-transpeptidase catalytic domain-like"/>
    <property type="match status" value="1"/>
</dbReference>
<reference evidence="9" key="2">
    <citation type="submission" date="2021-04" db="EMBL/GenBank/DDBJ databases">
        <authorList>
            <person name="Gilroy R."/>
        </authorList>
    </citation>
    <scope>NUCLEOTIDE SEQUENCE</scope>
    <source>
        <strain evidence="9">14975</strain>
    </source>
</reference>
<accession>A0A9D1VCR4</accession>
<dbReference type="PANTHER" id="PTHR30582:SF2">
    <property type="entry name" value="L,D-TRANSPEPTIDASE YCIB-RELATED"/>
    <property type="match status" value="1"/>
</dbReference>
<dbReference type="GO" id="GO:0071555">
    <property type="term" value="P:cell wall organization"/>
    <property type="evidence" value="ECO:0007669"/>
    <property type="project" value="UniProtKB-UniRule"/>
</dbReference>
<dbReference type="CDD" id="cd16913">
    <property type="entry name" value="YkuD_like"/>
    <property type="match status" value="1"/>
</dbReference>
<dbReference type="Proteomes" id="UP000823964">
    <property type="component" value="Unassembled WGS sequence"/>
</dbReference>
<feature type="domain" description="L,D-TPase catalytic" evidence="8">
    <location>
        <begin position="1"/>
        <end position="149"/>
    </location>
</feature>
<dbReference type="PROSITE" id="PS52029">
    <property type="entry name" value="LD_TPASE"/>
    <property type="match status" value="1"/>
</dbReference>
<evidence type="ECO:0000259" key="8">
    <source>
        <dbReference type="PROSITE" id="PS52029"/>
    </source>
</evidence>
<reference evidence="9" key="1">
    <citation type="journal article" date="2021" name="PeerJ">
        <title>Extensive microbial diversity within the chicken gut microbiome revealed by metagenomics and culture.</title>
        <authorList>
            <person name="Gilroy R."/>
            <person name="Ravi A."/>
            <person name="Getino M."/>
            <person name="Pursley I."/>
            <person name="Horton D.L."/>
            <person name="Alikhan N.F."/>
            <person name="Baker D."/>
            <person name="Gharbi K."/>
            <person name="Hall N."/>
            <person name="Watson M."/>
            <person name="Adriaenssens E.M."/>
            <person name="Foster-Nyarko E."/>
            <person name="Jarju S."/>
            <person name="Secka A."/>
            <person name="Antonio M."/>
            <person name="Oren A."/>
            <person name="Chaudhuri R.R."/>
            <person name="La Ragione R."/>
            <person name="Hildebrand F."/>
            <person name="Pallen M.J."/>
        </authorList>
    </citation>
    <scope>NUCLEOTIDE SEQUENCE</scope>
    <source>
        <strain evidence="9">14975</strain>
    </source>
</reference>
<evidence type="ECO:0000256" key="7">
    <source>
        <dbReference type="PROSITE-ProRule" id="PRU01373"/>
    </source>
</evidence>
<organism evidence="9 10">
    <name type="scientific">Candidatus Akkermansia intestinigallinarum</name>
    <dbReference type="NCBI Taxonomy" id="2838431"/>
    <lineage>
        <taxon>Bacteria</taxon>
        <taxon>Pseudomonadati</taxon>
        <taxon>Verrucomicrobiota</taxon>
        <taxon>Verrucomicrobiia</taxon>
        <taxon>Verrucomicrobiales</taxon>
        <taxon>Akkermansiaceae</taxon>
        <taxon>Akkermansia</taxon>
    </lineage>
</organism>
<evidence type="ECO:0000256" key="4">
    <source>
        <dbReference type="ARBA" id="ARBA00022960"/>
    </source>
</evidence>
<keyword evidence="4 7" id="KW-0133">Cell shape</keyword>
<dbReference type="GO" id="GO:0005576">
    <property type="term" value="C:extracellular region"/>
    <property type="evidence" value="ECO:0007669"/>
    <property type="project" value="TreeGrafter"/>
</dbReference>
<evidence type="ECO:0000313" key="10">
    <source>
        <dbReference type="Proteomes" id="UP000823964"/>
    </source>
</evidence>
<dbReference type="AlphaFoldDB" id="A0A9D1VCR4"/>
<proteinExistence type="inferred from homology"/>
<dbReference type="EMBL" id="DXFQ01000156">
    <property type="protein sequence ID" value="HIX20577.1"/>
    <property type="molecule type" value="Genomic_DNA"/>
</dbReference>
<keyword evidence="5 7" id="KW-0573">Peptidoglycan synthesis</keyword>
<feature type="active site" description="Proton donor/acceptor" evidence="7">
    <location>
        <position position="109"/>
    </location>
</feature>
<comment type="pathway">
    <text evidence="1 7">Cell wall biogenesis; peptidoglycan biosynthesis.</text>
</comment>
<dbReference type="Pfam" id="PF03734">
    <property type="entry name" value="YkuD"/>
    <property type="match status" value="1"/>
</dbReference>
<comment type="similarity">
    <text evidence="2">Belongs to the YkuD family.</text>
</comment>
<evidence type="ECO:0000256" key="1">
    <source>
        <dbReference type="ARBA" id="ARBA00004752"/>
    </source>
</evidence>
<sequence>MHLAIHLQRQLLELIDGPRPFSAPISSGAAGIGFEDGSGRTPTGHFSIRSKHGENAPLQTCFRGRLPVGLLSGKESGNRSGDAILARILTLDGQDPANANTLARCIYIHGTAHTEQLGSPASHGCIRMSPEAIAELYELTPIGTPVLISTD</sequence>
<evidence type="ECO:0000313" key="9">
    <source>
        <dbReference type="EMBL" id="HIX20577.1"/>
    </source>
</evidence>
<dbReference type="PANTHER" id="PTHR30582">
    <property type="entry name" value="L,D-TRANSPEPTIDASE"/>
    <property type="match status" value="1"/>
</dbReference>
<evidence type="ECO:0000256" key="6">
    <source>
        <dbReference type="ARBA" id="ARBA00023316"/>
    </source>
</evidence>
<keyword evidence="6 7" id="KW-0961">Cell wall biogenesis/degradation</keyword>
<protein>
    <submittedName>
        <fullName evidence="9">L,D-transpeptidase</fullName>
    </submittedName>
</protein>
<gene>
    <name evidence="9" type="ORF">H9862_08270</name>
</gene>
<feature type="active site" description="Nucleophile" evidence="7">
    <location>
        <position position="125"/>
    </location>
</feature>
<dbReference type="InterPro" id="IPR038063">
    <property type="entry name" value="Transpep_catalytic_dom"/>
</dbReference>
<keyword evidence="3" id="KW-0808">Transferase</keyword>
<dbReference type="GO" id="GO:0018104">
    <property type="term" value="P:peptidoglycan-protein cross-linking"/>
    <property type="evidence" value="ECO:0007669"/>
    <property type="project" value="TreeGrafter"/>
</dbReference>
<name>A0A9D1VCR4_9BACT</name>
<evidence type="ECO:0000256" key="5">
    <source>
        <dbReference type="ARBA" id="ARBA00022984"/>
    </source>
</evidence>
<evidence type="ECO:0000256" key="2">
    <source>
        <dbReference type="ARBA" id="ARBA00005992"/>
    </source>
</evidence>
<dbReference type="InterPro" id="IPR005490">
    <property type="entry name" value="LD_TPept_cat_dom"/>
</dbReference>
<evidence type="ECO:0000256" key="3">
    <source>
        <dbReference type="ARBA" id="ARBA00022679"/>
    </source>
</evidence>
<dbReference type="InterPro" id="IPR050979">
    <property type="entry name" value="LD-transpeptidase"/>
</dbReference>
<dbReference type="SUPFAM" id="SSF141523">
    <property type="entry name" value="L,D-transpeptidase catalytic domain-like"/>
    <property type="match status" value="1"/>
</dbReference>
<comment type="caution">
    <text evidence="9">The sequence shown here is derived from an EMBL/GenBank/DDBJ whole genome shotgun (WGS) entry which is preliminary data.</text>
</comment>
<dbReference type="GO" id="GO:0008360">
    <property type="term" value="P:regulation of cell shape"/>
    <property type="evidence" value="ECO:0007669"/>
    <property type="project" value="UniProtKB-UniRule"/>
</dbReference>